<dbReference type="PRINTS" id="PR00704">
    <property type="entry name" value="CALPAIN"/>
</dbReference>
<feature type="domain" description="Calpain catalytic" evidence="4">
    <location>
        <begin position="14"/>
        <end position="99"/>
    </location>
</feature>
<dbReference type="EMBL" id="JAJSOF020000019">
    <property type="protein sequence ID" value="KAJ4438197.1"/>
    <property type="molecule type" value="Genomic_DNA"/>
</dbReference>
<feature type="non-terminal residue" evidence="5">
    <location>
        <position position="1"/>
    </location>
</feature>
<protein>
    <submittedName>
        <fullName evidence="5">Calpain-2 catalytic subunit</fullName>
    </submittedName>
</protein>
<dbReference type="Pfam" id="PF00648">
    <property type="entry name" value="Peptidase_C2"/>
    <property type="match status" value="1"/>
</dbReference>
<organism evidence="5 6">
    <name type="scientific">Periplaneta americana</name>
    <name type="common">American cockroach</name>
    <name type="synonym">Blatta americana</name>
    <dbReference type="NCBI Taxonomy" id="6978"/>
    <lineage>
        <taxon>Eukaryota</taxon>
        <taxon>Metazoa</taxon>
        <taxon>Ecdysozoa</taxon>
        <taxon>Arthropoda</taxon>
        <taxon>Hexapoda</taxon>
        <taxon>Insecta</taxon>
        <taxon>Pterygota</taxon>
        <taxon>Neoptera</taxon>
        <taxon>Polyneoptera</taxon>
        <taxon>Dictyoptera</taxon>
        <taxon>Blattodea</taxon>
        <taxon>Blattoidea</taxon>
        <taxon>Blattidae</taxon>
        <taxon>Blattinae</taxon>
        <taxon>Periplaneta</taxon>
    </lineage>
</organism>
<dbReference type="InterPro" id="IPR022684">
    <property type="entry name" value="Calpain_cysteine_protease"/>
</dbReference>
<evidence type="ECO:0000313" key="5">
    <source>
        <dbReference type="EMBL" id="KAJ4438197.1"/>
    </source>
</evidence>
<accession>A0ABQ8SX03</accession>
<dbReference type="PANTHER" id="PTHR10183">
    <property type="entry name" value="CALPAIN"/>
    <property type="match status" value="1"/>
</dbReference>
<evidence type="ECO:0000256" key="2">
    <source>
        <dbReference type="PROSITE-ProRule" id="PRU00239"/>
    </source>
</evidence>
<dbReference type="InterPro" id="IPR001300">
    <property type="entry name" value="Peptidase_C2_calpain_cat"/>
</dbReference>
<evidence type="ECO:0000256" key="3">
    <source>
        <dbReference type="SAM" id="Phobius"/>
    </source>
</evidence>
<dbReference type="InterPro" id="IPR038765">
    <property type="entry name" value="Papain-like_cys_pep_sf"/>
</dbReference>
<dbReference type="SUPFAM" id="SSF54001">
    <property type="entry name" value="Cysteine proteinases"/>
    <property type="match status" value="1"/>
</dbReference>
<reference evidence="5 6" key="1">
    <citation type="journal article" date="2022" name="Allergy">
        <title>Genome assembly and annotation of Periplaneta americana reveal a comprehensive cockroach allergen profile.</title>
        <authorList>
            <person name="Wang L."/>
            <person name="Xiong Q."/>
            <person name="Saelim N."/>
            <person name="Wang L."/>
            <person name="Nong W."/>
            <person name="Wan A.T."/>
            <person name="Shi M."/>
            <person name="Liu X."/>
            <person name="Cao Q."/>
            <person name="Hui J.H.L."/>
            <person name="Sookrung N."/>
            <person name="Leung T.F."/>
            <person name="Tungtrongchitr A."/>
            <person name="Tsui S.K.W."/>
        </authorList>
    </citation>
    <scope>NUCLEOTIDE SEQUENCE [LARGE SCALE GENOMIC DNA]</scope>
    <source>
        <strain evidence="5">PWHHKU_190912</strain>
    </source>
</reference>
<keyword evidence="3" id="KW-1133">Transmembrane helix</keyword>
<comment type="similarity">
    <text evidence="1">Belongs to the peptidase C2 family.</text>
</comment>
<proteinExistence type="inferred from homology"/>
<keyword evidence="6" id="KW-1185">Reference proteome</keyword>
<evidence type="ECO:0000313" key="6">
    <source>
        <dbReference type="Proteomes" id="UP001148838"/>
    </source>
</evidence>
<dbReference type="PROSITE" id="PS50203">
    <property type="entry name" value="CALPAIN_CAT"/>
    <property type="match status" value="1"/>
</dbReference>
<name>A0ABQ8SX03_PERAM</name>
<gene>
    <name evidence="5" type="primary">CAPN2</name>
    <name evidence="5" type="ORF">ANN_14136</name>
</gene>
<keyword evidence="3" id="KW-0812">Transmembrane</keyword>
<comment type="caution">
    <text evidence="5">The sequence shown here is derived from an EMBL/GenBank/DDBJ whole genome shotgun (WGS) entry which is preliminary data.</text>
</comment>
<comment type="caution">
    <text evidence="2">Lacks conserved residue(s) required for the propagation of feature annotation.</text>
</comment>
<keyword evidence="3" id="KW-0472">Membrane</keyword>
<evidence type="ECO:0000259" key="4">
    <source>
        <dbReference type="PROSITE" id="PS50203"/>
    </source>
</evidence>
<feature type="transmembrane region" description="Helical" evidence="3">
    <location>
        <begin position="6"/>
        <end position="28"/>
    </location>
</feature>
<evidence type="ECO:0000256" key="1">
    <source>
        <dbReference type="ARBA" id="ARBA00007623"/>
    </source>
</evidence>
<dbReference type="Proteomes" id="UP001148838">
    <property type="component" value="Unassembled WGS sequence"/>
</dbReference>
<sequence length="99" mass="11736">THLSHLNLVYLFFVGDCWLLAALANLTLHEDILNFVVPRDQGFNDSYAGIFHFRFWQYGRWVDVVIDDRLPTYKEKLVFLHSAERNEFWSALLEKAYAK</sequence>
<dbReference type="PANTHER" id="PTHR10183:SF433">
    <property type="entry name" value="CALPAIN-A-RELATED"/>
    <property type="match status" value="1"/>
</dbReference>